<organism evidence="1 2">
    <name type="scientific">Elysia crispata</name>
    <name type="common">lettuce slug</name>
    <dbReference type="NCBI Taxonomy" id="231223"/>
    <lineage>
        <taxon>Eukaryota</taxon>
        <taxon>Metazoa</taxon>
        <taxon>Spiralia</taxon>
        <taxon>Lophotrochozoa</taxon>
        <taxon>Mollusca</taxon>
        <taxon>Gastropoda</taxon>
        <taxon>Heterobranchia</taxon>
        <taxon>Euthyneura</taxon>
        <taxon>Panpulmonata</taxon>
        <taxon>Sacoglossa</taxon>
        <taxon>Placobranchoidea</taxon>
        <taxon>Plakobranchidae</taxon>
        <taxon>Elysia</taxon>
    </lineage>
</organism>
<evidence type="ECO:0000313" key="2">
    <source>
        <dbReference type="Proteomes" id="UP001283361"/>
    </source>
</evidence>
<evidence type="ECO:0000313" key="1">
    <source>
        <dbReference type="EMBL" id="KAK3766407.1"/>
    </source>
</evidence>
<dbReference type="Proteomes" id="UP001283361">
    <property type="component" value="Unassembled WGS sequence"/>
</dbReference>
<dbReference type="EMBL" id="JAWDGP010004234">
    <property type="protein sequence ID" value="KAK3766407.1"/>
    <property type="molecule type" value="Genomic_DNA"/>
</dbReference>
<name>A0AAE0ZDJ4_9GAST</name>
<dbReference type="AlphaFoldDB" id="A0AAE0ZDJ4"/>
<gene>
    <name evidence="1" type="ORF">RRG08_056081</name>
</gene>
<protein>
    <submittedName>
        <fullName evidence="1">Uncharacterized protein</fullName>
    </submittedName>
</protein>
<reference evidence="1" key="1">
    <citation type="journal article" date="2023" name="G3 (Bethesda)">
        <title>A reference genome for the long-term kleptoplast-retaining sea slug Elysia crispata morphotype clarki.</title>
        <authorList>
            <person name="Eastman K.E."/>
            <person name="Pendleton A.L."/>
            <person name="Shaikh M.A."/>
            <person name="Suttiyut T."/>
            <person name="Ogas R."/>
            <person name="Tomko P."/>
            <person name="Gavelis G."/>
            <person name="Widhalm J.R."/>
            <person name="Wisecaver J.H."/>
        </authorList>
    </citation>
    <scope>NUCLEOTIDE SEQUENCE</scope>
    <source>
        <strain evidence="1">ECLA1</strain>
    </source>
</reference>
<accession>A0AAE0ZDJ4</accession>
<proteinExistence type="predicted"/>
<comment type="caution">
    <text evidence="1">The sequence shown here is derived from an EMBL/GenBank/DDBJ whole genome shotgun (WGS) entry which is preliminary data.</text>
</comment>
<sequence>MVSVCGSKSDEAKYGDLKAVSVCGGKVRHSESGVISLSLSGVVTSTICQSDEAKYGDLKAVSVCGALVTLRANNHFGRVPSLFALSAELLCVNKLFDRLAHGGHPIIPPRHHSTEVLSFI</sequence>
<keyword evidence="2" id="KW-1185">Reference proteome</keyword>